<evidence type="ECO:0000313" key="2">
    <source>
        <dbReference type="EMBL" id="KIM58173.1"/>
    </source>
</evidence>
<accession>A0A0C2Z8A2</accession>
<dbReference type="SUPFAM" id="SSF109715">
    <property type="entry name" value="DEK C-terminal domain"/>
    <property type="match status" value="1"/>
</dbReference>
<dbReference type="OrthoDB" id="370884at2759"/>
<dbReference type="HOGENOM" id="CLU_2905506_0_0_1"/>
<dbReference type="Proteomes" id="UP000053989">
    <property type="component" value="Unassembled WGS sequence"/>
</dbReference>
<dbReference type="Pfam" id="PF08766">
    <property type="entry name" value="DEK_C"/>
    <property type="match status" value="1"/>
</dbReference>
<evidence type="ECO:0000313" key="3">
    <source>
        <dbReference type="Proteomes" id="UP000053989"/>
    </source>
</evidence>
<dbReference type="InterPro" id="IPR014876">
    <property type="entry name" value="DEK_C"/>
</dbReference>
<dbReference type="InParanoid" id="A0A0C2Z8A2"/>
<evidence type="ECO:0000259" key="1">
    <source>
        <dbReference type="PROSITE" id="PS51998"/>
    </source>
</evidence>
<protein>
    <recommendedName>
        <fullName evidence="1">DEK-C domain-containing protein</fullName>
    </recommendedName>
</protein>
<organism evidence="2 3">
    <name type="scientific">Scleroderma citrinum Foug A</name>
    <dbReference type="NCBI Taxonomy" id="1036808"/>
    <lineage>
        <taxon>Eukaryota</taxon>
        <taxon>Fungi</taxon>
        <taxon>Dikarya</taxon>
        <taxon>Basidiomycota</taxon>
        <taxon>Agaricomycotina</taxon>
        <taxon>Agaricomycetes</taxon>
        <taxon>Agaricomycetidae</taxon>
        <taxon>Boletales</taxon>
        <taxon>Sclerodermatineae</taxon>
        <taxon>Sclerodermataceae</taxon>
        <taxon>Scleroderma</taxon>
    </lineage>
</organism>
<keyword evidence="3" id="KW-1185">Reference proteome</keyword>
<name>A0A0C2Z8A2_9AGAM</name>
<reference evidence="3" key="2">
    <citation type="submission" date="2015-01" db="EMBL/GenBank/DDBJ databases">
        <title>Evolutionary Origins and Diversification of the Mycorrhizal Mutualists.</title>
        <authorList>
            <consortium name="DOE Joint Genome Institute"/>
            <consortium name="Mycorrhizal Genomics Consortium"/>
            <person name="Kohler A."/>
            <person name="Kuo A."/>
            <person name="Nagy L.G."/>
            <person name="Floudas D."/>
            <person name="Copeland A."/>
            <person name="Barry K.W."/>
            <person name="Cichocki N."/>
            <person name="Veneault-Fourrey C."/>
            <person name="LaButti K."/>
            <person name="Lindquist E.A."/>
            <person name="Lipzen A."/>
            <person name="Lundell T."/>
            <person name="Morin E."/>
            <person name="Murat C."/>
            <person name="Riley R."/>
            <person name="Ohm R."/>
            <person name="Sun H."/>
            <person name="Tunlid A."/>
            <person name="Henrissat B."/>
            <person name="Grigoriev I.V."/>
            <person name="Hibbett D.S."/>
            <person name="Martin F."/>
        </authorList>
    </citation>
    <scope>NUCLEOTIDE SEQUENCE [LARGE SCALE GENOMIC DNA]</scope>
    <source>
        <strain evidence="3">Foug A</strain>
    </source>
</reference>
<dbReference type="EMBL" id="KN822089">
    <property type="protein sequence ID" value="KIM58173.1"/>
    <property type="molecule type" value="Genomic_DNA"/>
</dbReference>
<dbReference type="PROSITE" id="PS51998">
    <property type="entry name" value="DEK_C"/>
    <property type="match status" value="1"/>
</dbReference>
<gene>
    <name evidence="2" type="ORF">SCLCIDRAFT_1191574</name>
</gene>
<dbReference type="Gene3D" id="1.10.10.60">
    <property type="entry name" value="Homeodomain-like"/>
    <property type="match status" value="1"/>
</dbReference>
<proteinExistence type="predicted"/>
<dbReference type="STRING" id="1036808.A0A0C2Z8A2"/>
<feature type="domain" description="DEK-C" evidence="1">
    <location>
        <begin position="7"/>
        <end position="62"/>
    </location>
</feature>
<dbReference type="AlphaFoldDB" id="A0A0C2Z8A2"/>
<reference evidence="2 3" key="1">
    <citation type="submission" date="2014-04" db="EMBL/GenBank/DDBJ databases">
        <authorList>
            <consortium name="DOE Joint Genome Institute"/>
            <person name="Kuo A."/>
            <person name="Kohler A."/>
            <person name="Nagy L.G."/>
            <person name="Floudas D."/>
            <person name="Copeland A."/>
            <person name="Barry K.W."/>
            <person name="Cichocki N."/>
            <person name="Veneault-Fourrey C."/>
            <person name="LaButti K."/>
            <person name="Lindquist E.A."/>
            <person name="Lipzen A."/>
            <person name="Lundell T."/>
            <person name="Morin E."/>
            <person name="Murat C."/>
            <person name="Sun H."/>
            <person name="Tunlid A."/>
            <person name="Henrissat B."/>
            <person name="Grigoriev I.V."/>
            <person name="Hibbett D.S."/>
            <person name="Martin F."/>
            <person name="Nordberg H.P."/>
            <person name="Cantor M.N."/>
            <person name="Hua S.X."/>
        </authorList>
    </citation>
    <scope>NUCLEOTIDE SEQUENCE [LARGE SCALE GENOMIC DNA]</scope>
    <source>
        <strain evidence="2 3">Foug A</strain>
    </source>
</reference>
<sequence length="62" mass="7005">MELTSGTRSDADLERTVQEILWTANLNTVTKCEIHRQLEDHFGMDLMACKATINAAINRTLL</sequence>